<evidence type="ECO:0000313" key="2">
    <source>
        <dbReference type="Proteomes" id="UP000001902"/>
    </source>
</evidence>
<reference evidence="1 2" key="1">
    <citation type="journal article" date="2010" name="Stand. Genomic Sci.">
        <title>Complete genome sequence of Acidaminococcus fermentans type strain (VR4).</title>
        <authorList>
            <person name="Chang Y.J."/>
            <person name="Pukall R."/>
            <person name="Saunders E."/>
            <person name="Lapidus A."/>
            <person name="Copeland A."/>
            <person name="Nolan M."/>
            <person name="Glavina Del Rio T."/>
            <person name="Lucas S."/>
            <person name="Chen F."/>
            <person name="Tice H."/>
            <person name="Cheng J.F."/>
            <person name="Han C."/>
            <person name="Detter J.C."/>
            <person name="Bruce D."/>
            <person name="Goodwin L."/>
            <person name="Pitluck S."/>
            <person name="Mikhailova N."/>
            <person name="Liolios K."/>
            <person name="Pati A."/>
            <person name="Ivanova N."/>
            <person name="Mavromatis K."/>
            <person name="Chen A."/>
            <person name="Palaniappan K."/>
            <person name="Land M."/>
            <person name="Hauser L."/>
            <person name="Jeffries C.D."/>
            <person name="Brettin T."/>
            <person name="Rohde M."/>
            <person name="Goker M."/>
            <person name="Bristow J."/>
            <person name="Eisen J.A."/>
            <person name="Markowitz V."/>
            <person name="Hugenholtz P."/>
            <person name="Kyrpides N.C."/>
            <person name="Klenk H.P."/>
        </authorList>
    </citation>
    <scope>NUCLEOTIDE SEQUENCE [LARGE SCALE GENOMIC DNA]</scope>
    <source>
        <strain evidence="2">ATCC 25085 / DSM 20731 / CCUG 9996 / CIP 106432 / VR4</strain>
    </source>
</reference>
<gene>
    <name evidence="1" type="ordered locus">Acfer_0568</name>
</gene>
<accession>D2RIR5</accession>
<evidence type="ECO:0000313" key="1">
    <source>
        <dbReference type="EMBL" id="ADB46967.1"/>
    </source>
</evidence>
<dbReference type="Pfam" id="PF14305">
    <property type="entry name" value="ATPgrasp_TupA"/>
    <property type="match status" value="1"/>
</dbReference>
<protein>
    <submittedName>
        <fullName evidence="1">Putative glycosyltransferase</fullName>
    </submittedName>
</protein>
<sequence length="295" mass="34030">MLKKVYSQVLSAITCTMGIDCAKKFDTRLRFHKYLDLSHPKTLADKVSYLELHGQNSLATQCTDKYAVRQYVLNKTEGNNELLVPLAGGPWNNIDEIDFDSLPASFVLKATHGCKMNYFVPDKNKLDIGECKKEMKYWLDTTYGTYSVEPHYAKIPHRIYAEQYLEEMTDLVDYKIHCLNGEPQFILVITGRIFKKDEPMKCTLDLFDIEWNPIPEIVKSNSEIPGRGDVPKPENLDEMLYIAKLLAEDFKFVRVDLYNLHGKVLFGELTFSPACCVFPYFTEKFNNMMGDKLKL</sequence>
<dbReference type="GO" id="GO:0016740">
    <property type="term" value="F:transferase activity"/>
    <property type="evidence" value="ECO:0007669"/>
    <property type="project" value="UniProtKB-KW"/>
</dbReference>
<dbReference type="AlphaFoldDB" id="D2RIR5"/>
<dbReference type="EMBL" id="CP001859">
    <property type="protein sequence ID" value="ADB46967.1"/>
    <property type="molecule type" value="Genomic_DNA"/>
</dbReference>
<proteinExistence type="predicted"/>
<dbReference type="eggNOG" id="COG3307">
    <property type="taxonomic scope" value="Bacteria"/>
</dbReference>
<dbReference type="GeneID" id="78334327"/>
<dbReference type="HOGENOM" id="CLU_056705_0_0_9"/>
<keyword evidence="1" id="KW-0808">Transferase</keyword>
<dbReference type="Proteomes" id="UP000001902">
    <property type="component" value="Chromosome"/>
</dbReference>
<keyword evidence="2" id="KW-1185">Reference proteome</keyword>
<dbReference type="RefSeq" id="WP_012937957.1">
    <property type="nucleotide sequence ID" value="NC_013740.1"/>
</dbReference>
<dbReference type="OrthoDB" id="9791827at2"/>
<dbReference type="STRING" id="591001.Acfer_0568"/>
<organism evidence="1 2">
    <name type="scientific">Acidaminococcus fermentans (strain ATCC 25085 / DSM 20731 / CCUG 9996 / CIP 106432 / VR4)</name>
    <dbReference type="NCBI Taxonomy" id="591001"/>
    <lineage>
        <taxon>Bacteria</taxon>
        <taxon>Bacillati</taxon>
        <taxon>Bacillota</taxon>
        <taxon>Negativicutes</taxon>
        <taxon>Acidaminococcales</taxon>
        <taxon>Acidaminococcaceae</taxon>
        <taxon>Acidaminococcus</taxon>
    </lineage>
</organism>
<dbReference type="KEGG" id="afn:Acfer_0568"/>
<dbReference type="InterPro" id="IPR029465">
    <property type="entry name" value="ATPgrasp_TupA"/>
</dbReference>
<name>D2RIR5_ACIFV</name>